<evidence type="ECO:0000313" key="10">
    <source>
        <dbReference type="Proteomes" id="UP000304148"/>
    </source>
</evidence>
<proteinExistence type="inferred from homology"/>
<evidence type="ECO:0000256" key="4">
    <source>
        <dbReference type="ARBA" id="ARBA00022989"/>
    </source>
</evidence>
<gene>
    <name evidence="9" type="ORF">PBLR_10335</name>
</gene>
<evidence type="ECO:0000256" key="2">
    <source>
        <dbReference type="ARBA" id="ARBA00009399"/>
    </source>
</evidence>
<comment type="similarity">
    <text evidence="2">Belongs to the GtrA family.</text>
</comment>
<evidence type="ECO:0000256" key="1">
    <source>
        <dbReference type="ARBA" id="ARBA00004141"/>
    </source>
</evidence>
<organism evidence="9 10">
    <name type="scientific">Paenibacillus alvei</name>
    <name type="common">Bacillus alvei</name>
    <dbReference type="NCBI Taxonomy" id="44250"/>
    <lineage>
        <taxon>Bacteria</taxon>
        <taxon>Bacillati</taxon>
        <taxon>Bacillota</taxon>
        <taxon>Bacilli</taxon>
        <taxon>Bacillales</taxon>
        <taxon>Paenibacillaceae</taxon>
        <taxon>Paenibacillus</taxon>
    </lineage>
</organism>
<keyword evidence="4 7" id="KW-1133">Transmembrane helix</keyword>
<accession>A0A383R6F8</accession>
<feature type="transmembrane region" description="Helical" evidence="7">
    <location>
        <begin position="115"/>
        <end position="135"/>
    </location>
</feature>
<evidence type="ECO:0000256" key="5">
    <source>
        <dbReference type="ARBA" id="ARBA00023136"/>
    </source>
</evidence>
<dbReference type="RefSeq" id="WP_138184451.1">
    <property type="nucleotide sequence ID" value="NZ_LS992241.1"/>
</dbReference>
<dbReference type="PANTHER" id="PTHR38459">
    <property type="entry name" value="PROPHAGE BACTOPRENOL-LINKED GLUCOSE TRANSLOCASE HOMOLOG"/>
    <property type="match status" value="1"/>
</dbReference>
<dbReference type="AlphaFoldDB" id="A0A383R6F8"/>
<keyword evidence="3 7" id="KW-0812">Transmembrane</keyword>
<dbReference type="InterPro" id="IPR051401">
    <property type="entry name" value="GtrA_CellWall_Glycosyl"/>
</dbReference>
<evidence type="ECO:0000256" key="6">
    <source>
        <dbReference type="SAM" id="MobiDB-lite"/>
    </source>
</evidence>
<dbReference type="PANTHER" id="PTHR38459:SF1">
    <property type="entry name" value="PROPHAGE BACTOPRENOL-LINKED GLUCOSE TRANSLOCASE HOMOLOG"/>
    <property type="match status" value="1"/>
</dbReference>
<dbReference type="InterPro" id="IPR007267">
    <property type="entry name" value="GtrA_DPMS_TM"/>
</dbReference>
<comment type="subcellular location">
    <subcellularLocation>
        <location evidence="1">Membrane</location>
        <topology evidence="1">Multi-pass membrane protein</topology>
    </subcellularLocation>
</comment>
<dbReference type="Proteomes" id="UP000304148">
    <property type="component" value="Chromosome"/>
</dbReference>
<keyword evidence="5 7" id="KW-0472">Membrane</keyword>
<dbReference type="GO" id="GO:0005886">
    <property type="term" value="C:plasma membrane"/>
    <property type="evidence" value="ECO:0007669"/>
    <property type="project" value="TreeGrafter"/>
</dbReference>
<sequence length="175" mass="19055">MSRRQAASKGWLGLFSRYAVVGVINTCIGLGLIYALMHLAGWDHFASTFVGNTIGVLCSYVLNRRFTFQYEGAQLSSFIRFLVISLLCYAAAYVLLHPAFSALVTGLLGSLPQSWQQSLIVLCEAGAYTVASFVLHRLITFAAASSASEPSSRAARASDGHLGEDYDNYRSAERQ</sequence>
<name>A0A383R6F8_PAEAL</name>
<feature type="compositionally biased region" description="Basic and acidic residues" evidence="6">
    <location>
        <begin position="156"/>
        <end position="175"/>
    </location>
</feature>
<feature type="domain" description="GtrA/DPMS transmembrane" evidence="8">
    <location>
        <begin position="17"/>
        <end position="141"/>
    </location>
</feature>
<feature type="transmembrane region" description="Helical" evidence="7">
    <location>
        <begin position="12"/>
        <end position="36"/>
    </location>
</feature>
<evidence type="ECO:0000259" key="8">
    <source>
        <dbReference type="Pfam" id="PF04138"/>
    </source>
</evidence>
<feature type="transmembrane region" description="Helical" evidence="7">
    <location>
        <begin position="75"/>
        <end position="95"/>
    </location>
</feature>
<evidence type="ECO:0000256" key="3">
    <source>
        <dbReference type="ARBA" id="ARBA00022692"/>
    </source>
</evidence>
<evidence type="ECO:0000313" key="9">
    <source>
        <dbReference type="EMBL" id="SYX81916.1"/>
    </source>
</evidence>
<dbReference type="GO" id="GO:0000271">
    <property type="term" value="P:polysaccharide biosynthetic process"/>
    <property type="evidence" value="ECO:0007669"/>
    <property type="project" value="InterPro"/>
</dbReference>
<feature type="region of interest" description="Disordered" evidence="6">
    <location>
        <begin position="148"/>
        <end position="175"/>
    </location>
</feature>
<dbReference type="EMBL" id="LS992241">
    <property type="protein sequence ID" value="SYX81916.1"/>
    <property type="molecule type" value="Genomic_DNA"/>
</dbReference>
<feature type="transmembrane region" description="Helical" evidence="7">
    <location>
        <begin position="42"/>
        <end position="63"/>
    </location>
</feature>
<evidence type="ECO:0000256" key="7">
    <source>
        <dbReference type="SAM" id="Phobius"/>
    </source>
</evidence>
<dbReference type="Pfam" id="PF04138">
    <property type="entry name" value="GtrA_DPMS_TM"/>
    <property type="match status" value="1"/>
</dbReference>
<protein>
    <submittedName>
        <fullName evidence="9">Membrane protein</fullName>
    </submittedName>
</protein>
<reference evidence="10" key="1">
    <citation type="submission" date="2018-08" db="EMBL/GenBank/DDBJ databases">
        <authorList>
            <person name="Chevrot R."/>
        </authorList>
    </citation>
    <scope>NUCLEOTIDE SEQUENCE [LARGE SCALE GENOMIC DNA]</scope>
</reference>